<keyword evidence="2" id="KW-1185">Reference proteome</keyword>
<sequence length="151" mass="16136">MTGNLTFEIMTASATACAAGKCCLLVGECDRRDHALHTVSASEGCEVTNVSRLLADIMLAGGTPTPRAFSNALPGDGTTLLSHIELLFLPSLQLDPVDFLARLARTRPVCASWPGTYASGRLRYAGAEHPECFDSDDQKAIIVDLNQRKDA</sequence>
<dbReference type="OrthoDB" id="7503064at2"/>
<comment type="caution">
    <text evidence="1">The sequence shown here is derived from an EMBL/GenBank/DDBJ whole genome shotgun (WGS) entry which is preliminary data.</text>
</comment>
<name>M2U2A4_9SPHN</name>
<dbReference type="EMBL" id="AMRV01000012">
    <property type="protein sequence ID" value="EMD81933.1"/>
    <property type="molecule type" value="Genomic_DNA"/>
</dbReference>
<dbReference type="RefSeq" id="WP_008603686.1">
    <property type="nucleotide sequence ID" value="NZ_AMRV01000012.1"/>
</dbReference>
<dbReference type="Proteomes" id="UP000011717">
    <property type="component" value="Unassembled WGS sequence"/>
</dbReference>
<protein>
    <submittedName>
        <fullName evidence="1">Uncharacterized protein</fullName>
    </submittedName>
</protein>
<accession>M2U2A4</accession>
<evidence type="ECO:0000313" key="1">
    <source>
        <dbReference type="EMBL" id="EMD81933.1"/>
    </source>
</evidence>
<gene>
    <name evidence="1" type="ORF">C725_2722</name>
</gene>
<dbReference type="InterPro" id="IPR048067">
    <property type="entry name" value="BREX_3_BrxF"/>
</dbReference>
<dbReference type="AlphaFoldDB" id="M2U2A4"/>
<evidence type="ECO:0000313" key="2">
    <source>
        <dbReference type="Proteomes" id="UP000011717"/>
    </source>
</evidence>
<dbReference type="NCBIfam" id="NF033453">
    <property type="entry name" value="BREX_3_BrxF"/>
    <property type="match status" value="1"/>
</dbReference>
<reference evidence="1 2" key="1">
    <citation type="journal article" date="2013" name="Genome Announc.">
        <title>Draft Genome Sequence of Strain JLT2015T, Belonging to the Family Sphingomonadaceae of the Alphaproteobacteria.</title>
        <authorList>
            <person name="Tang K."/>
            <person name="Liu K."/>
            <person name="Li S."/>
            <person name="Jiao N."/>
        </authorList>
    </citation>
    <scope>NUCLEOTIDE SEQUENCE [LARGE SCALE GENOMIC DNA]</scope>
    <source>
        <strain evidence="1 2">JLT2015</strain>
    </source>
</reference>
<organism evidence="1 2">
    <name type="scientific">Pacificimonas flava</name>
    <dbReference type="NCBI Taxonomy" id="1234595"/>
    <lineage>
        <taxon>Bacteria</taxon>
        <taxon>Pseudomonadati</taxon>
        <taxon>Pseudomonadota</taxon>
        <taxon>Alphaproteobacteria</taxon>
        <taxon>Sphingomonadales</taxon>
        <taxon>Sphingosinicellaceae</taxon>
        <taxon>Pacificimonas</taxon>
    </lineage>
</organism>
<proteinExistence type="predicted"/>